<dbReference type="EMBL" id="JAOCBF010000107">
    <property type="protein sequence ID" value="MDH0967471.1"/>
    <property type="molecule type" value="Genomic_DNA"/>
</dbReference>
<sequence length="99" mass="11232">MNLEKLKQKLKPALVPFEILDETIYIHRPAASDLLKCDSVANTLLYCVKDENGDPIFSIEDIEGRINVGSIDFLYQKKIYDAISKQAEDADSITEIEKK</sequence>
<evidence type="ECO:0000313" key="2">
    <source>
        <dbReference type="Proteomes" id="UP001159937"/>
    </source>
</evidence>
<organism evidence="1 2">
    <name type="scientific">Klebsiella michiganensis</name>
    <dbReference type="NCBI Taxonomy" id="1134687"/>
    <lineage>
        <taxon>Bacteria</taxon>
        <taxon>Pseudomonadati</taxon>
        <taxon>Pseudomonadota</taxon>
        <taxon>Gammaproteobacteria</taxon>
        <taxon>Enterobacterales</taxon>
        <taxon>Enterobacteriaceae</taxon>
        <taxon>Klebsiella/Raoultella group</taxon>
        <taxon>Klebsiella</taxon>
    </lineage>
</organism>
<name>A0AAJ1NYA1_9ENTR</name>
<dbReference type="AlphaFoldDB" id="A0AAJ1NYA1"/>
<protein>
    <submittedName>
        <fullName evidence="1">Uncharacterized protein</fullName>
    </submittedName>
</protein>
<comment type="caution">
    <text evidence="1">The sequence shown here is derived from an EMBL/GenBank/DDBJ whole genome shotgun (WGS) entry which is preliminary data.</text>
</comment>
<gene>
    <name evidence="1" type="ORF">N5C89_32090</name>
</gene>
<reference evidence="1" key="1">
    <citation type="submission" date="2022-09" db="EMBL/GenBank/DDBJ databases">
        <title>Intensive care unit water sources are persistently colonized with multi-drug resistant bacteria and are the site of extensive horizontal gene transfer of antibiotic resistance genes.</title>
        <authorList>
            <person name="Diorio-Toth L."/>
        </authorList>
    </citation>
    <scope>NUCLEOTIDE SEQUENCE</scope>
    <source>
        <strain evidence="1">GD03918</strain>
    </source>
</reference>
<dbReference type="RefSeq" id="WP_100662918.1">
    <property type="nucleotide sequence ID" value="NZ_JAOCBF010000107.1"/>
</dbReference>
<evidence type="ECO:0000313" key="1">
    <source>
        <dbReference type="EMBL" id="MDH0967471.1"/>
    </source>
</evidence>
<accession>A0AAJ1NYA1</accession>
<proteinExistence type="predicted"/>
<dbReference type="Proteomes" id="UP001159937">
    <property type="component" value="Unassembled WGS sequence"/>
</dbReference>